<dbReference type="EMBL" id="UOEB01000193">
    <property type="protein sequence ID" value="VAV84964.1"/>
    <property type="molecule type" value="Genomic_DNA"/>
</dbReference>
<organism evidence="1">
    <name type="scientific">hydrothermal vent metagenome</name>
    <dbReference type="NCBI Taxonomy" id="652676"/>
    <lineage>
        <taxon>unclassified sequences</taxon>
        <taxon>metagenomes</taxon>
        <taxon>ecological metagenomes</taxon>
    </lineage>
</organism>
<sequence>GNATIKTFDIYGRLLQNIENTFIQNNFTKEIDLPQNQLSFIVIEGEHFNKTLKVIAH</sequence>
<evidence type="ECO:0000313" key="1">
    <source>
        <dbReference type="EMBL" id="VAV84964.1"/>
    </source>
</evidence>
<gene>
    <name evidence="1" type="ORF">MNBD_BACTEROID02-429</name>
</gene>
<proteinExistence type="predicted"/>
<evidence type="ECO:0008006" key="2">
    <source>
        <dbReference type="Google" id="ProtNLM"/>
    </source>
</evidence>
<accession>A0A3B0QTL2</accession>
<reference evidence="1" key="1">
    <citation type="submission" date="2018-06" db="EMBL/GenBank/DDBJ databases">
        <authorList>
            <person name="Zhirakovskaya E."/>
        </authorList>
    </citation>
    <scope>NUCLEOTIDE SEQUENCE</scope>
</reference>
<name>A0A3B0QTL2_9ZZZZ</name>
<dbReference type="AlphaFoldDB" id="A0A3B0QTL2"/>
<feature type="non-terminal residue" evidence="1">
    <location>
        <position position="1"/>
    </location>
</feature>
<protein>
    <recommendedName>
        <fullName evidence="2">Secretion system C-terminal sorting domain-containing protein</fullName>
    </recommendedName>
</protein>